<gene>
    <name evidence="1" type="ORF">NIES3787_33070</name>
</gene>
<protein>
    <submittedName>
        <fullName evidence="1">Uncharacterized protein</fullName>
    </submittedName>
</protein>
<dbReference type="AlphaFoldDB" id="A0A6H9GCE4"/>
<name>A0A6H9GCE4_MICAE</name>
<evidence type="ECO:0000313" key="2">
    <source>
        <dbReference type="Proteomes" id="UP000438874"/>
    </source>
</evidence>
<reference evidence="1 2" key="1">
    <citation type="submission" date="2019-02" db="EMBL/GenBank/DDBJ databases">
        <title>Draft genome sequence of Arthrospira platensis NIES-3787.</title>
        <authorList>
            <person name="Yamaguchi H."/>
            <person name="Suzuki S."/>
            <person name="Kawachi M."/>
        </authorList>
    </citation>
    <scope>NUCLEOTIDE SEQUENCE [LARGE SCALE GENOMIC DNA]</scope>
    <source>
        <strain evidence="1 2">NIES-3787</strain>
    </source>
</reference>
<accession>A0A6H9GCE4</accession>
<sequence length="59" mass="6597">MVYLLRAASEDNPRNNLAQISSFREGKSATFIRTDTRLITYLVAQSIVSIQLISALLEP</sequence>
<organism evidence="1 2">
    <name type="scientific">Microcystis aeruginosa NIES-3787</name>
    <dbReference type="NCBI Taxonomy" id="2517782"/>
    <lineage>
        <taxon>Bacteria</taxon>
        <taxon>Bacillati</taxon>
        <taxon>Cyanobacteriota</taxon>
        <taxon>Cyanophyceae</taxon>
        <taxon>Oscillatoriophycideae</taxon>
        <taxon>Chroococcales</taxon>
        <taxon>Microcystaceae</taxon>
        <taxon>Microcystis</taxon>
    </lineage>
</organism>
<dbReference type="Proteomes" id="UP000438874">
    <property type="component" value="Unassembled WGS sequence"/>
</dbReference>
<evidence type="ECO:0000313" key="1">
    <source>
        <dbReference type="EMBL" id="GCL47599.1"/>
    </source>
</evidence>
<dbReference type="EMBL" id="BJCH01000050">
    <property type="protein sequence ID" value="GCL47599.1"/>
    <property type="molecule type" value="Genomic_DNA"/>
</dbReference>
<comment type="caution">
    <text evidence="1">The sequence shown here is derived from an EMBL/GenBank/DDBJ whole genome shotgun (WGS) entry which is preliminary data.</text>
</comment>
<proteinExistence type="predicted"/>